<feature type="compositionally biased region" description="Low complexity" evidence="3">
    <location>
        <begin position="655"/>
        <end position="665"/>
    </location>
</feature>
<feature type="domain" description="NDT80" evidence="4">
    <location>
        <begin position="163"/>
        <end position="491"/>
    </location>
</feature>
<dbReference type="InterPro" id="IPR024061">
    <property type="entry name" value="NDT80_DNA-bd_dom"/>
</dbReference>
<dbReference type="AlphaFoldDB" id="A0A1R0H1L7"/>
<dbReference type="GO" id="GO:0045944">
    <property type="term" value="P:positive regulation of transcription by RNA polymerase II"/>
    <property type="evidence" value="ECO:0007669"/>
    <property type="project" value="TreeGrafter"/>
</dbReference>
<feature type="region of interest" description="Disordered" evidence="3">
    <location>
        <begin position="264"/>
        <end position="316"/>
    </location>
</feature>
<proteinExistence type="predicted"/>
<feature type="compositionally biased region" description="Polar residues" evidence="3">
    <location>
        <begin position="295"/>
        <end position="316"/>
    </location>
</feature>
<dbReference type="InterPro" id="IPR008967">
    <property type="entry name" value="p53-like_TF_DNA-bd_sf"/>
</dbReference>
<feature type="region of interest" description="Disordered" evidence="3">
    <location>
        <begin position="367"/>
        <end position="404"/>
    </location>
</feature>
<comment type="caution">
    <text evidence="5">The sequence shown here is derived from an EMBL/GenBank/DDBJ whole genome shotgun (WGS) entry which is preliminary data.</text>
</comment>
<feature type="compositionally biased region" description="Polar residues" evidence="3">
    <location>
        <begin position="395"/>
        <end position="404"/>
    </location>
</feature>
<feature type="region of interest" description="Disordered" evidence="3">
    <location>
        <begin position="96"/>
        <end position="147"/>
    </location>
</feature>
<gene>
    <name evidence="5" type="ORF">AYI68_g2835</name>
</gene>
<evidence type="ECO:0000259" key="4">
    <source>
        <dbReference type="PROSITE" id="PS51517"/>
    </source>
</evidence>
<dbReference type="PROSITE" id="PS51517">
    <property type="entry name" value="NDT80"/>
    <property type="match status" value="1"/>
</dbReference>
<evidence type="ECO:0000256" key="2">
    <source>
        <dbReference type="PROSITE-ProRule" id="PRU00850"/>
    </source>
</evidence>
<organism evidence="5 6">
    <name type="scientific">Smittium mucronatum</name>
    <dbReference type="NCBI Taxonomy" id="133383"/>
    <lineage>
        <taxon>Eukaryota</taxon>
        <taxon>Fungi</taxon>
        <taxon>Fungi incertae sedis</taxon>
        <taxon>Zoopagomycota</taxon>
        <taxon>Kickxellomycotina</taxon>
        <taxon>Harpellomycetes</taxon>
        <taxon>Harpellales</taxon>
        <taxon>Legeriomycetaceae</taxon>
        <taxon>Smittium</taxon>
    </lineage>
</organism>
<dbReference type="GO" id="GO:0003677">
    <property type="term" value="F:DNA binding"/>
    <property type="evidence" value="ECO:0007669"/>
    <property type="project" value="UniProtKB-KW"/>
</dbReference>
<dbReference type="PANTHER" id="PTHR35144:SF2">
    <property type="entry name" value="MEIOSIS-SPECIFIC TRANSCRIPTION FACTOR NDT80"/>
    <property type="match status" value="1"/>
</dbReference>
<dbReference type="OrthoDB" id="2288358at2759"/>
<dbReference type="Proteomes" id="UP000187455">
    <property type="component" value="Unassembled WGS sequence"/>
</dbReference>
<feature type="region of interest" description="Disordered" evidence="3">
    <location>
        <begin position="655"/>
        <end position="674"/>
    </location>
</feature>
<protein>
    <submittedName>
        <fullName evidence="5">Transcription factor vib-1</fullName>
    </submittedName>
</protein>
<keyword evidence="1 2" id="KW-0238">DNA-binding</keyword>
<reference evidence="5 6" key="1">
    <citation type="journal article" date="2016" name="Mol. Biol. Evol.">
        <title>Genome-Wide Survey of Gut Fungi (Harpellales) Reveals the First Horizontally Transferred Ubiquitin Gene from a Mosquito Host.</title>
        <authorList>
            <person name="Wang Y."/>
            <person name="White M.M."/>
            <person name="Kvist S."/>
            <person name="Moncalvo J.M."/>
        </authorList>
    </citation>
    <scope>NUCLEOTIDE SEQUENCE [LARGE SCALE GENOMIC DNA]</scope>
    <source>
        <strain evidence="5 6">ALG-7-W6</strain>
    </source>
</reference>
<dbReference type="GO" id="GO:0000228">
    <property type="term" value="C:nuclear chromosome"/>
    <property type="evidence" value="ECO:0007669"/>
    <property type="project" value="TreeGrafter"/>
</dbReference>
<dbReference type="InterPro" id="IPR037141">
    <property type="entry name" value="NDT80_DNA-bd_dom_sf"/>
</dbReference>
<feature type="DNA-binding region" description="NDT80" evidence="2">
    <location>
        <begin position="163"/>
        <end position="491"/>
    </location>
</feature>
<name>A0A1R0H1L7_9FUNG</name>
<evidence type="ECO:0000313" key="5">
    <source>
        <dbReference type="EMBL" id="OLY83036.1"/>
    </source>
</evidence>
<feature type="region of interest" description="Disordered" evidence="3">
    <location>
        <begin position="482"/>
        <end position="506"/>
    </location>
</feature>
<dbReference type="Gene3D" id="2.60.40.1390">
    <property type="entry name" value="NDT80 DNA-binding domain"/>
    <property type="match status" value="1"/>
</dbReference>
<dbReference type="GO" id="GO:0003700">
    <property type="term" value="F:DNA-binding transcription factor activity"/>
    <property type="evidence" value="ECO:0007669"/>
    <property type="project" value="UniProtKB-UniRule"/>
</dbReference>
<dbReference type="InterPro" id="IPR052605">
    <property type="entry name" value="Fungal_trans_regulator"/>
</dbReference>
<feature type="compositionally biased region" description="Basic and acidic residues" evidence="3">
    <location>
        <begin position="103"/>
        <end position="116"/>
    </location>
</feature>
<accession>A0A1R0H1L7</accession>
<evidence type="ECO:0000256" key="3">
    <source>
        <dbReference type="SAM" id="MobiDB-lite"/>
    </source>
</evidence>
<dbReference type="EMBL" id="LSSL01001108">
    <property type="protein sequence ID" value="OLY83036.1"/>
    <property type="molecule type" value="Genomic_DNA"/>
</dbReference>
<feature type="compositionally biased region" description="Low complexity" evidence="3">
    <location>
        <begin position="484"/>
        <end position="497"/>
    </location>
</feature>
<sequence length="1141" mass="126584">MDSHPYSNDNAYFSNSYKFDKKDYNSAQKSPRFNYDQPGPSSHNDYLLQKQSFNQPFNSNLNVNDNSQNTNVSLKTEINTSSNYYLENIQSYNQNSTQSLNNEKQRPLDRPQDSETSKLPFSSDPASHEPSKAQSNHPQFINFTNSSKDSDLHPDIFEYSPVGSNMPLRRKTFDQFVFSKSDPKIPFFCDTSTSKYMLVNSIYPNNVATPKLKCKVDRGFFLSSGEWTCYRRNYFQISSSFELCYEPSSVDGFNSDIISSDASFNPDTSKDKGDRFNSSAPSSGRDDPDSLAPPINSQGETTPQKSNTDNRNQLSTSPSFLVLDSQSKKSFPVSSFSLGISAQAVLDDSGNSSPSIPYKRIDLIQHTPKRDKGPQITPPNLEIVPVEKPSFNRPHPQQRTSNSQMINNNYVPGANPFSSSSQSNYTVCFERLQFKTATANNGKRRAAQQYYKLILTLYAELKSGKRLSIACISSAPLVVRGRSPSHYSDNSSSANSAGHGGQSIRFHNSGLSQISEKSISSQSMDSFSHMSSQSGFLLPSINKSFGDRNSNSGSSATLTVPNFQIPLPPPPLSASSSSSALYQPPNSANINSNIFPINNNTDPSFSQGNNVIENDGGDIRLNNNFNNFVLPPLPNPPGKYDSVYQINQPNIPRLNNSNYESNSNETKIDNNDLYSPTRESIDLPKISSFAIPSGVGSRQNKNDSLNLGFNHQNLSIQIPDKLSMDPKSGLNSGADFIPSAYTADFSQANDQDYTSQIPQPANGRQQAAGFIGKDYRINRVYSQSNFISNQSSDFDIQKNHYSSNNIDPESIEKFSGMMSSAPVPLVGNRGELSLANEDVNMNQNGPISAQSRGFDPSKPQMLGPYNYSRMGDQDFGRQPNSGFNVNEGIGERLSSGFDRVESSDFPGGGRNFDYRQRINSETDFNMRERFMDVQRTAGGSFFSGGEANKGQRDAFPDQQKRRYLGYDQNSTYGQRPDVMQEPYNQRKMSDNYASNNQYFDERMMAEQQTRYQFYPTGPPSKALNESNVNNIRSDEFSDNFGIDSQISPYYSRFDGGRKDVNGFNLQSYEGAQQGGNMNVISVTSNEGMPQNELNSGGGFTSSVPGKAGAAMQKQDKAQPNMMQGSLDYQIFVSSADSNNQY</sequence>
<keyword evidence="6" id="KW-1185">Reference proteome</keyword>
<dbReference type="SUPFAM" id="SSF49417">
    <property type="entry name" value="p53-like transcription factors"/>
    <property type="match status" value="1"/>
</dbReference>
<dbReference type="PANTHER" id="PTHR35144">
    <property type="entry name" value="MEIOSIS-SPECIFIC TRANSCRIPTION FACTOR NDT80"/>
    <property type="match status" value="1"/>
</dbReference>
<evidence type="ECO:0000313" key="6">
    <source>
        <dbReference type="Proteomes" id="UP000187455"/>
    </source>
</evidence>
<evidence type="ECO:0000256" key="1">
    <source>
        <dbReference type="ARBA" id="ARBA00023125"/>
    </source>
</evidence>
<feature type="region of interest" description="Disordered" evidence="3">
    <location>
        <begin position="23"/>
        <end position="45"/>
    </location>
</feature>
<dbReference type="GO" id="GO:0051321">
    <property type="term" value="P:meiotic cell cycle"/>
    <property type="evidence" value="ECO:0007669"/>
    <property type="project" value="TreeGrafter"/>
</dbReference>
<dbReference type="Pfam" id="PF05224">
    <property type="entry name" value="NDT80_PhoG"/>
    <property type="match status" value="1"/>
</dbReference>
<feature type="region of interest" description="Disordered" evidence="3">
    <location>
        <begin position="1086"/>
        <end position="1117"/>
    </location>
</feature>
<feature type="compositionally biased region" description="Polar residues" evidence="3">
    <location>
        <begin position="132"/>
        <end position="147"/>
    </location>
</feature>